<evidence type="ECO:0000256" key="1">
    <source>
        <dbReference type="SAM" id="MobiDB-lite"/>
    </source>
</evidence>
<organism evidence="3 4">
    <name type="scientific">Araneus ventricosus</name>
    <name type="common">Orbweaver spider</name>
    <name type="synonym">Epeira ventricosa</name>
    <dbReference type="NCBI Taxonomy" id="182803"/>
    <lineage>
        <taxon>Eukaryota</taxon>
        <taxon>Metazoa</taxon>
        <taxon>Ecdysozoa</taxon>
        <taxon>Arthropoda</taxon>
        <taxon>Chelicerata</taxon>
        <taxon>Arachnida</taxon>
        <taxon>Araneae</taxon>
        <taxon>Araneomorphae</taxon>
        <taxon>Entelegynae</taxon>
        <taxon>Araneoidea</taxon>
        <taxon>Araneidae</taxon>
        <taxon>Araneus</taxon>
    </lineage>
</organism>
<comment type="caution">
    <text evidence="3">The sequence shown here is derived from an EMBL/GenBank/DDBJ whole genome shotgun (WGS) entry which is preliminary data.</text>
</comment>
<feature type="region of interest" description="Disordered" evidence="1">
    <location>
        <begin position="196"/>
        <end position="215"/>
    </location>
</feature>
<name>A0A4Y2J3Z1_ARAVE</name>
<dbReference type="AlphaFoldDB" id="A0A4Y2J3Z1"/>
<dbReference type="GO" id="GO:0005886">
    <property type="term" value="C:plasma membrane"/>
    <property type="evidence" value="ECO:0007669"/>
    <property type="project" value="TreeGrafter"/>
</dbReference>
<accession>A0A4Y2J3Z1</accession>
<dbReference type="Pfam" id="PF01833">
    <property type="entry name" value="TIG"/>
    <property type="match status" value="1"/>
</dbReference>
<dbReference type="Proteomes" id="UP000499080">
    <property type="component" value="Unassembled WGS sequence"/>
</dbReference>
<dbReference type="PANTHER" id="PTHR22625:SF70">
    <property type="entry name" value="PLEXIN A, ISOFORM A"/>
    <property type="match status" value="1"/>
</dbReference>
<protein>
    <submittedName>
        <fullName evidence="3">Plexin-B</fullName>
    </submittedName>
</protein>
<evidence type="ECO:0000313" key="4">
    <source>
        <dbReference type="Proteomes" id="UP000499080"/>
    </source>
</evidence>
<dbReference type="GO" id="GO:0002116">
    <property type="term" value="C:semaphorin receptor complex"/>
    <property type="evidence" value="ECO:0007669"/>
    <property type="project" value="TreeGrafter"/>
</dbReference>
<evidence type="ECO:0000259" key="2">
    <source>
        <dbReference type="Pfam" id="PF01833"/>
    </source>
</evidence>
<feature type="domain" description="IPT/TIG" evidence="2">
    <location>
        <begin position="158"/>
        <end position="204"/>
    </location>
</feature>
<dbReference type="OrthoDB" id="6435691at2759"/>
<keyword evidence="4" id="KW-1185">Reference proteome</keyword>
<dbReference type="GO" id="GO:0017154">
    <property type="term" value="F:semaphorin receptor activity"/>
    <property type="evidence" value="ECO:0007669"/>
    <property type="project" value="InterPro"/>
</dbReference>
<dbReference type="Gene3D" id="2.60.40.10">
    <property type="entry name" value="Immunoglobulins"/>
    <property type="match status" value="1"/>
</dbReference>
<dbReference type="PANTHER" id="PTHR22625">
    <property type="entry name" value="PLEXIN"/>
    <property type="match status" value="1"/>
</dbReference>
<evidence type="ECO:0000313" key="3">
    <source>
        <dbReference type="EMBL" id="GBM84615.1"/>
    </source>
</evidence>
<dbReference type="InterPro" id="IPR013783">
    <property type="entry name" value="Ig-like_fold"/>
</dbReference>
<dbReference type="InterPro" id="IPR002909">
    <property type="entry name" value="IPT_dom"/>
</dbReference>
<dbReference type="EMBL" id="BGPR01003172">
    <property type="protein sequence ID" value="GBM84615.1"/>
    <property type="molecule type" value="Genomic_DNA"/>
</dbReference>
<dbReference type="SUPFAM" id="SSF81296">
    <property type="entry name" value="E set domains"/>
    <property type="match status" value="2"/>
</dbReference>
<dbReference type="CDD" id="cd00603">
    <property type="entry name" value="IPT_PCSR"/>
    <property type="match status" value="1"/>
</dbReference>
<dbReference type="InterPro" id="IPR014756">
    <property type="entry name" value="Ig_E-set"/>
</dbReference>
<gene>
    <name evidence="3" type="primary">PlexB_23</name>
    <name evidence="3" type="ORF">AVEN_247306_1</name>
</gene>
<proteinExistence type="predicted"/>
<sequence>MGIQKKKQESAIILFNLLGLERFQPLDYIFISLSISLEVIQWDRQTGNGGITVSVKGTNLNAVQYPYMYIIVEGDEFNGNCIVESQIEMKCKSPRIPADKLNFSGNALPIELEYGFKMDKVAQVQNLGSNPRHSKFMMYPDPIYYPFPEKNGIKYFRNDYLTIDGMNLDRASQESDVVVRIGTSYCNVTSLSRSQMTCRPPTTQPPARDINGKPDPTKIPQVVVEVGDHLNFTIGYLCYGLPSCQDHLTKPFNIGGITGRLHSGCVLHPPSHCLPSHIYRETSLSQEHAGTDGHSKVEDGQ</sequence>
<dbReference type="InterPro" id="IPR031148">
    <property type="entry name" value="Plexin"/>
</dbReference>
<dbReference type="GO" id="GO:0030334">
    <property type="term" value="P:regulation of cell migration"/>
    <property type="evidence" value="ECO:0007669"/>
    <property type="project" value="TreeGrafter"/>
</dbReference>
<reference evidence="3 4" key="1">
    <citation type="journal article" date="2019" name="Sci. Rep.">
        <title>Orb-weaving spider Araneus ventricosus genome elucidates the spidroin gene catalogue.</title>
        <authorList>
            <person name="Kono N."/>
            <person name="Nakamura H."/>
            <person name="Ohtoshi R."/>
            <person name="Moran D.A.P."/>
            <person name="Shinohara A."/>
            <person name="Yoshida Y."/>
            <person name="Fujiwara M."/>
            <person name="Mori M."/>
            <person name="Tomita M."/>
            <person name="Arakawa K."/>
        </authorList>
    </citation>
    <scope>NUCLEOTIDE SEQUENCE [LARGE SCALE GENOMIC DNA]</scope>
</reference>